<dbReference type="InterPro" id="IPR011992">
    <property type="entry name" value="EF-hand-dom_pair"/>
</dbReference>
<dbReference type="InterPro" id="IPR050230">
    <property type="entry name" value="CALM/Myosin/TropC-like"/>
</dbReference>
<dbReference type="FunFam" id="1.10.238.10:FF:000251">
    <property type="entry name" value="Calmodulin-related protein 97A"/>
    <property type="match status" value="1"/>
</dbReference>
<proteinExistence type="predicted"/>
<accession>A0A7S0ZKG0</accession>
<feature type="domain" description="EF-hand" evidence="4">
    <location>
        <begin position="116"/>
        <end position="151"/>
    </location>
</feature>
<dbReference type="SMART" id="SM00054">
    <property type="entry name" value="EFh"/>
    <property type="match status" value="4"/>
</dbReference>
<feature type="domain" description="EF-hand" evidence="4">
    <location>
        <begin position="80"/>
        <end position="115"/>
    </location>
</feature>
<dbReference type="FunFam" id="1.10.238.10:FF:000181">
    <property type="entry name" value="CALML5 isoform 1"/>
    <property type="match status" value="1"/>
</dbReference>
<dbReference type="PANTHER" id="PTHR23048">
    <property type="entry name" value="MYOSIN LIGHT CHAIN 1, 3"/>
    <property type="match status" value="1"/>
</dbReference>
<dbReference type="PROSITE" id="PS50222">
    <property type="entry name" value="EF_HAND_2"/>
    <property type="match status" value="4"/>
</dbReference>
<evidence type="ECO:0000259" key="4">
    <source>
        <dbReference type="PROSITE" id="PS50222"/>
    </source>
</evidence>
<dbReference type="GO" id="GO:0005509">
    <property type="term" value="F:calcium ion binding"/>
    <property type="evidence" value="ECO:0007669"/>
    <property type="project" value="InterPro"/>
</dbReference>
<keyword evidence="3" id="KW-0106">Calcium</keyword>
<dbReference type="Gene3D" id="1.10.238.10">
    <property type="entry name" value="EF-hand"/>
    <property type="match status" value="3"/>
</dbReference>
<keyword evidence="1" id="KW-0479">Metal-binding</keyword>
<feature type="domain" description="EF-hand" evidence="4">
    <location>
        <begin position="43"/>
        <end position="78"/>
    </location>
</feature>
<evidence type="ECO:0000313" key="5">
    <source>
        <dbReference type="EMBL" id="CAD8824546.1"/>
    </source>
</evidence>
<dbReference type="EMBL" id="HBFP01012357">
    <property type="protein sequence ID" value="CAD8824546.1"/>
    <property type="molecule type" value="Transcribed_RNA"/>
</dbReference>
<dbReference type="GO" id="GO:0016460">
    <property type="term" value="C:myosin II complex"/>
    <property type="evidence" value="ECO:0007669"/>
    <property type="project" value="TreeGrafter"/>
</dbReference>
<keyword evidence="2" id="KW-0677">Repeat</keyword>
<name>A0A7S0ZKG0_9RHOD</name>
<dbReference type="AlphaFoldDB" id="A0A7S0ZKG0"/>
<dbReference type="PANTHER" id="PTHR23048:SF0">
    <property type="entry name" value="CALMODULIN LIKE 3"/>
    <property type="match status" value="1"/>
</dbReference>
<sequence length="157" mass="17860">MDKLSQSTIQELREAFALFDKNSDGKITFEELGTVMRSMGQNPSDNELRSMVREVDVDGNGTIEFDEFVRLMAGNLNGEARDAEMKEAFNVFDRDGNGRISRDELRAVMNSLGESMNNEELDRMIGEADKNGDGEIDWDEFRHMFDVLNSSTRSMKQ</sequence>
<feature type="domain" description="EF-hand" evidence="4">
    <location>
        <begin position="7"/>
        <end position="42"/>
    </location>
</feature>
<dbReference type="CDD" id="cd00051">
    <property type="entry name" value="EFh"/>
    <property type="match status" value="2"/>
</dbReference>
<dbReference type="PROSITE" id="PS00018">
    <property type="entry name" value="EF_HAND_1"/>
    <property type="match status" value="4"/>
</dbReference>
<dbReference type="SUPFAM" id="SSF47473">
    <property type="entry name" value="EF-hand"/>
    <property type="match status" value="1"/>
</dbReference>
<evidence type="ECO:0000256" key="3">
    <source>
        <dbReference type="ARBA" id="ARBA00022837"/>
    </source>
</evidence>
<organism evidence="5">
    <name type="scientific">Timspurckia oligopyrenoides</name>
    <dbReference type="NCBI Taxonomy" id="708627"/>
    <lineage>
        <taxon>Eukaryota</taxon>
        <taxon>Rhodophyta</taxon>
        <taxon>Bangiophyceae</taxon>
        <taxon>Porphyridiales</taxon>
        <taxon>Porphyridiaceae</taxon>
        <taxon>Timspurckia</taxon>
    </lineage>
</organism>
<protein>
    <recommendedName>
        <fullName evidence="4">EF-hand domain-containing protein</fullName>
    </recommendedName>
</protein>
<dbReference type="Pfam" id="PF13499">
    <property type="entry name" value="EF-hand_7"/>
    <property type="match status" value="2"/>
</dbReference>
<reference evidence="5" key="1">
    <citation type="submission" date="2021-01" db="EMBL/GenBank/DDBJ databases">
        <authorList>
            <person name="Corre E."/>
            <person name="Pelletier E."/>
            <person name="Niang G."/>
            <person name="Scheremetjew M."/>
            <person name="Finn R."/>
            <person name="Kale V."/>
            <person name="Holt S."/>
            <person name="Cochrane G."/>
            <person name="Meng A."/>
            <person name="Brown T."/>
            <person name="Cohen L."/>
        </authorList>
    </citation>
    <scope>NUCLEOTIDE SEQUENCE</scope>
    <source>
        <strain evidence="5">CCMP3278</strain>
    </source>
</reference>
<evidence type="ECO:0000256" key="2">
    <source>
        <dbReference type="ARBA" id="ARBA00022737"/>
    </source>
</evidence>
<dbReference type="InterPro" id="IPR018247">
    <property type="entry name" value="EF_Hand_1_Ca_BS"/>
</dbReference>
<gene>
    <name evidence="5" type="ORF">TOLI1172_LOCUS8945</name>
</gene>
<dbReference type="InterPro" id="IPR002048">
    <property type="entry name" value="EF_hand_dom"/>
</dbReference>
<evidence type="ECO:0000256" key="1">
    <source>
        <dbReference type="ARBA" id="ARBA00022723"/>
    </source>
</evidence>